<feature type="region of interest" description="Disordered" evidence="1">
    <location>
        <begin position="749"/>
        <end position="768"/>
    </location>
</feature>
<evidence type="ECO:0000259" key="2">
    <source>
        <dbReference type="SMART" id="SM01054"/>
    </source>
</evidence>
<feature type="compositionally biased region" description="Low complexity" evidence="1">
    <location>
        <begin position="25"/>
        <end position="37"/>
    </location>
</feature>
<organism evidence="3 5">
    <name type="scientific">Punica granatum</name>
    <name type="common">Pomegranate</name>
    <dbReference type="NCBI Taxonomy" id="22663"/>
    <lineage>
        <taxon>Eukaryota</taxon>
        <taxon>Viridiplantae</taxon>
        <taxon>Streptophyta</taxon>
        <taxon>Embryophyta</taxon>
        <taxon>Tracheophyta</taxon>
        <taxon>Spermatophyta</taxon>
        <taxon>Magnoliopsida</taxon>
        <taxon>eudicotyledons</taxon>
        <taxon>Gunneridae</taxon>
        <taxon>Pentapetalae</taxon>
        <taxon>rosids</taxon>
        <taxon>malvids</taxon>
        <taxon>Myrtales</taxon>
        <taxon>Lythraceae</taxon>
        <taxon>Punica</taxon>
    </lineage>
</organism>
<feature type="region of interest" description="Disordered" evidence="1">
    <location>
        <begin position="603"/>
        <end position="658"/>
    </location>
</feature>
<comment type="caution">
    <text evidence="3">The sequence shown here is derived from an EMBL/GenBank/DDBJ whole genome shotgun (WGS) entry which is preliminary data.</text>
</comment>
<dbReference type="InterPro" id="IPR044681">
    <property type="entry name" value="PICBP-like"/>
</dbReference>
<feature type="compositionally biased region" description="Low complexity" evidence="1">
    <location>
        <begin position="129"/>
        <end position="158"/>
    </location>
</feature>
<feature type="compositionally biased region" description="Low complexity" evidence="1">
    <location>
        <begin position="529"/>
        <end position="543"/>
    </location>
</feature>
<dbReference type="Proteomes" id="UP000197138">
    <property type="component" value="Unassembled WGS sequence"/>
</dbReference>
<reference evidence="4 6" key="3">
    <citation type="submission" date="2017-11" db="EMBL/GenBank/DDBJ databases">
        <title>De-novo sequencing of pomegranate (Punica granatum L.) genome.</title>
        <authorList>
            <person name="Akparov Z."/>
            <person name="Amiraslanov A."/>
            <person name="Hajiyeva S."/>
            <person name="Abbasov M."/>
            <person name="Kaur K."/>
            <person name="Hamwieh A."/>
            <person name="Solovyev V."/>
            <person name="Salamov A."/>
            <person name="Braich B."/>
            <person name="Kosarev P."/>
            <person name="Mahmoud A."/>
            <person name="Hajiyev E."/>
            <person name="Babayeva S."/>
            <person name="Izzatullayeva V."/>
            <person name="Mammadov A."/>
            <person name="Mammadov A."/>
            <person name="Sharifova S."/>
            <person name="Ojaghi J."/>
            <person name="Eynullazada K."/>
            <person name="Bayramov B."/>
            <person name="Abdulazimova A."/>
            <person name="Shahmuradov I."/>
        </authorList>
    </citation>
    <scope>NUCLEOTIDE SEQUENCE [LARGE SCALE GENOMIC DNA]</scope>
    <source>
        <strain evidence="4">AG2017</strain>
        <strain evidence="6">cv. AG2017</strain>
        <tissue evidence="4">Leaf</tissue>
    </source>
</reference>
<accession>A0A218WZV5</accession>
<evidence type="ECO:0000313" key="6">
    <source>
        <dbReference type="Proteomes" id="UP000233551"/>
    </source>
</evidence>
<evidence type="ECO:0000313" key="3">
    <source>
        <dbReference type="EMBL" id="OWM78435.1"/>
    </source>
</evidence>
<dbReference type="EMBL" id="PGOL01000914">
    <property type="protein sequence ID" value="PKI63000.1"/>
    <property type="molecule type" value="Genomic_DNA"/>
</dbReference>
<sequence length="768" mass="85823">MVQRKVHSSKLGIKADHRIKPDPGSSKSKTIITPSSPQYYPDGKTSRASDLKKKMKRSRPIKRSNIDSLRSFSLGTGVPQPGRPPPLGLQVSNSSATTPQKHPHVRSGDGLPNYMKPTSSSDARKERSSVSPPSTRVSSDSKSTRRVSSASSKVSSPSGNNSKITPVRNLKRSSSSRLVRTLTKTPSFKPARSSSAKRCSTVVLCGDMNAQRATCSSTLKDSKFPKYLNLSPGATEAEGTSAMKVCPYTYCSLNGHRHSPLPPLKCFISSRRRAMKTQRSLKVEALKTEIEEPTPVYGPTRMDADNGGDFFIEIYAETEDRDTCSQESFHEEEKKSEVQEEVDLPISVLEEALAVESFLGKDGSEVEFPESVEELGSESLDMEWDGDPYSNFDLEEAADDPTENEACPKTQKPELCPDFLLIGWKNIPDEEAQQEEDEACPEAQFPEDQVSEISELSQVLDCFSYDQYSSPEEDELEEATADAEETAVSLTEEHSADLAESIGIDPVLHKPQENQDDAITGFSFKPELENSSSQSQCLCQEQEGTAVDAVNKDVADESPKRESQYLLSNEQQSQISDLNKSQNLEMLDIVSDEMMKIPLASEDPVMEVDREEAENHTQSSIAEEAFLESRDTDNQKKSKYTRPERDSKQDTDPSMNWIGKNRCKRLSEEEENSRRFNPRDPNYLPIVLDPEAEKVDLRHQMIDERRNSDEWMIDYVLRQTVTRLAPARKRKVALLVEAFEKVIPAPKMTPNSKWETHLTSPRPVQACS</sequence>
<feature type="region of interest" description="Disordered" evidence="1">
    <location>
        <begin position="431"/>
        <end position="451"/>
    </location>
</feature>
<dbReference type="Proteomes" id="UP000233551">
    <property type="component" value="Unassembled WGS sequence"/>
</dbReference>
<feature type="region of interest" description="Disordered" evidence="1">
    <location>
        <begin position="465"/>
        <end position="580"/>
    </location>
</feature>
<dbReference type="PANTHER" id="PTHR33923">
    <property type="entry name" value="CALMODULIN-BINDING PROTEIN-RELATED"/>
    <property type="match status" value="1"/>
</dbReference>
<dbReference type="PANTHER" id="PTHR33923:SF2">
    <property type="entry name" value="CALMODULIN-BINDING PROTEIN-RELATED"/>
    <property type="match status" value="1"/>
</dbReference>
<feature type="region of interest" description="Disordered" evidence="1">
    <location>
        <begin position="1"/>
        <end position="178"/>
    </location>
</feature>
<dbReference type="GeneID" id="116199978"/>
<dbReference type="GO" id="GO:0005516">
    <property type="term" value="F:calmodulin binding"/>
    <property type="evidence" value="ECO:0007669"/>
    <property type="project" value="InterPro"/>
</dbReference>
<evidence type="ECO:0000313" key="5">
    <source>
        <dbReference type="Proteomes" id="UP000197138"/>
    </source>
</evidence>
<feature type="compositionally biased region" description="Basic and acidic residues" evidence="1">
    <location>
        <begin position="550"/>
        <end position="563"/>
    </location>
</feature>
<feature type="compositionally biased region" description="Acidic residues" evidence="1">
    <location>
        <begin position="431"/>
        <end position="440"/>
    </location>
</feature>
<dbReference type="AlphaFoldDB" id="A0A218WZV5"/>
<reference evidence="3" key="2">
    <citation type="submission" date="2017-06" db="EMBL/GenBank/DDBJ databases">
        <title>The pomegranate genome and the genomics of punicalagin biosynthesis.</title>
        <authorList>
            <person name="Xu C."/>
        </authorList>
    </citation>
    <scope>NUCLEOTIDE SEQUENCE [LARGE SCALE GENOMIC DNA]</scope>
    <source>
        <tissue evidence="3">Fresh leaf</tissue>
    </source>
</reference>
<feature type="compositionally biased region" description="Polar residues" evidence="1">
    <location>
        <begin position="749"/>
        <end position="759"/>
    </location>
</feature>
<dbReference type="STRING" id="22663.A0A218WZV5"/>
<feature type="compositionally biased region" description="Basic and acidic residues" evidence="1">
    <location>
        <begin position="627"/>
        <end position="651"/>
    </location>
</feature>
<feature type="region of interest" description="Disordered" evidence="1">
    <location>
        <begin position="666"/>
        <end position="685"/>
    </location>
</feature>
<feature type="compositionally biased region" description="Basic residues" evidence="1">
    <location>
        <begin position="53"/>
        <end position="62"/>
    </location>
</feature>
<name>A0A218WZV5_PUNGR</name>
<protein>
    <recommendedName>
        <fullName evidence="2">Calmodulin-binding domain-containing protein</fullName>
    </recommendedName>
</protein>
<dbReference type="SMART" id="SM01054">
    <property type="entry name" value="CaM_binding"/>
    <property type="match status" value="1"/>
</dbReference>
<dbReference type="Pfam" id="PF07839">
    <property type="entry name" value="CaM_binding"/>
    <property type="match status" value="1"/>
</dbReference>
<evidence type="ECO:0000313" key="4">
    <source>
        <dbReference type="EMBL" id="PKI63000.1"/>
    </source>
</evidence>
<dbReference type="InterPro" id="IPR012417">
    <property type="entry name" value="CaM-bd_dom_pln"/>
</dbReference>
<feature type="domain" description="Calmodulin-binding" evidence="2">
    <location>
        <begin position="634"/>
        <end position="744"/>
    </location>
</feature>
<gene>
    <name evidence="3" type="ORF">CDL15_Pgr016159</name>
    <name evidence="4" type="ORF">CRG98_016639</name>
</gene>
<reference evidence="5" key="1">
    <citation type="journal article" date="2017" name="Plant J.">
        <title>The pomegranate (Punica granatum L.) genome and the genomics of punicalagin biosynthesis.</title>
        <authorList>
            <person name="Qin G."/>
            <person name="Xu C."/>
            <person name="Ming R."/>
            <person name="Tang H."/>
            <person name="Guyot R."/>
            <person name="Kramer E.M."/>
            <person name="Hu Y."/>
            <person name="Yi X."/>
            <person name="Qi Y."/>
            <person name="Xu X."/>
            <person name="Gao Z."/>
            <person name="Pan H."/>
            <person name="Jian J."/>
            <person name="Tian Y."/>
            <person name="Yue Z."/>
            <person name="Xu Y."/>
        </authorList>
    </citation>
    <scope>NUCLEOTIDE SEQUENCE [LARGE SCALE GENOMIC DNA]</scope>
    <source>
        <strain evidence="5">cv. Dabenzi</strain>
    </source>
</reference>
<feature type="compositionally biased region" description="Polar residues" evidence="1">
    <location>
        <begin position="565"/>
        <end position="580"/>
    </location>
</feature>
<proteinExistence type="predicted"/>
<evidence type="ECO:0000256" key="1">
    <source>
        <dbReference type="SAM" id="MobiDB-lite"/>
    </source>
</evidence>
<keyword evidence="6" id="KW-1185">Reference proteome</keyword>
<feature type="compositionally biased region" description="Acidic residues" evidence="1">
    <location>
        <begin position="471"/>
        <end position="485"/>
    </location>
</feature>
<dbReference type="OrthoDB" id="1304871at2759"/>
<dbReference type="EMBL" id="MTKT01002495">
    <property type="protein sequence ID" value="OWM78435.1"/>
    <property type="molecule type" value="Genomic_DNA"/>
</dbReference>